<dbReference type="InParanoid" id="Q7NMR9"/>
<name>Q7NMR9_GLOVI</name>
<dbReference type="SUPFAM" id="SSF55920">
    <property type="entry name" value="Creatinase/aminopeptidase"/>
    <property type="match status" value="1"/>
</dbReference>
<organism evidence="1 2">
    <name type="scientific">Gloeobacter violaceus (strain ATCC 29082 / PCC 7421)</name>
    <dbReference type="NCBI Taxonomy" id="251221"/>
    <lineage>
        <taxon>Bacteria</taxon>
        <taxon>Bacillati</taxon>
        <taxon>Cyanobacteriota</taxon>
        <taxon>Cyanophyceae</taxon>
        <taxon>Gloeobacterales</taxon>
        <taxon>Gloeobacteraceae</taxon>
        <taxon>Gloeobacter</taxon>
    </lineage>
</organism>
<dbReference type="eggNOG" id="COG0024">
    <property type="taxonomic scope" value="Bacteria"/>
</dbReference>
<gene>
    <name evidence="1" type="ordered locus">gsl0696</name>
</gene>
<dbReference type="Gene3D" id="3.90.230.10">
    <property type="entry name" value="Creatinase/methionine aminopeptidase superfamily"/>
    <property type="match status" value="1"/>
</dbReference>
<reference evidence="1 2" key="1">
    <citation type="journal article" date="2003" name="DNA Res.">
        <title>Complete genome structure of Gloeobacter violaceus PCC 7421, a cyanobacterium that lacks thylakoids.</title>
        <authorList>
            <person name="Nakamura Y."/>
            <person name="Kaneko T."/>
            <person name="Sato S."/>
            <person name="Mimuro M."/>
            <person name="Miyashita H."/>
            <person name="Tsuchiya T."/>
            <person name="Sasamoto S."/>
            <person name="Watanabe A."/>
            <person name="Kawashima K."/>
            <person name="Kishida Y."/>
            <person name="Kiyokawa C."/>
            <person name="Kohara M."/>
            <person name="Matsumoto M."/>
            <person name="Matsuno A."/>
            <person name="Nakazaki N."/>
            <person name="Shimpo S."/>
            <person name="Takeuchi C."/>
            <person name="Yamada M."/>
            <person name="Tabata S."/>
        </authorList>
    </citation>
    <scope>NUCLEOTIDE SEQUENCE [LARGE SCALE GENOMIC DNA]</scope>
    <source>
        <strain evidence="2">ATCC 29082 / PCC 7421</strain>
    </source>
</reference>
<dbReference type="KEGG" id="gvi:gsl0696"/>
<dbReference type="HOGENOM" id="CLU_2752119_0_0_3"/>
<evidence type="ECO:0000313" key="2">
    <source>
        <dbReference type="Proteomes" id="UP000000557"/>
    </source>
</evidence>
<dbReference type="STRING" id="251221.gene:10758172"/>
<reference evidence="1 2" key="2">
    <citation type="journal article" date="2003" name="DNA Res.">
        <title>Complete genome structure of Gloeobacter violaceus PCC 7421, a cyanobacterium that lacks thylakoids (supplement).</title>
        <authorList>
            <person name="Nakamura Y."/>
            <person name="Kaneko T."/>
            <person name="Sato S."/>
            <person name="Mimuro M."/>
            <person name="Miyashita H."/>
            <person name="Tsuchiya T."/>
            <person name="Sasamoto S."/>
            <person name="Watanabe A."/>
            <person name="Kawashima K."/>
            <person name="Kishida Y."/>
            <person name="Kiyokawa C."/>
            <person name="Kohara M."/>
            <person name="Matsumoto M."/>
            <person name="Matsuno A."/>
            <person name="Nakazaki N."/>
            <person name="Shimpo S."/>
            <person name="Takeuchi C."/>
            <person name="Yamada M."/>
            <person name="Tabata S."/>
        </authorList>
    </citation>
    <scope>NUCLEOTIDE SEQUENCE [LARGE SCALE GENOMIC DNA]</scope>
    <source>
        <strain evidence="2">ATCC 29082 / PCC 7421</strain>
    </source>
</reference>
<proteinExistence type="predicted"/>
<dbReference type="Proteomes" id="UP000000557">
    <property type="component" value="Chromosome"/>
</dbReference>
<keyword evidence="2" id="KW-1185">Reference proteome</keyword>
<dbReference type="InterPro" id="IPR036005">
    <property type="entry name" value="Creatinase/aminopeptidase-like"/>
</dbReference>
<dbReference type="EMBL" id="BA000045">
    <property type="protein sequence ID" value="BAC88637.1"/>
    <property type="molecule type" value="Genomic_DNA"/>
</dbReference>
<protein>
    <submittedName>
        <fullName evidence="1">Gsl0696 protein</fullName>
    </submittedName>
</protein>
<evidence type="ECO:0000313" key="1">
    <source>
        <dbReference type="EMBL" id="BAC88637.1"/>
    </source>
</evidence>
<sequence length="70" mass="7757">MNGLGSRLSGAPWLRPDAHRGIVLLSGREIEKMRRAGQLAAQLLAHLEPMVHPGIHTLAINNEAERWTLK</sequence>
<dbReference type="AlphaFoldDB" id="Q7NMR9"/>
<dbReference type="EnsemblBacteria" id="BAC88637">
    <property type="protein sequence ID" value="BAC88637"/>
    <property type="gene ID" value="BAC88637"/>
</dbReference>
<accession>Q7NMR9</accession>